<evidence type="ECO:0000256" key="11">
    <source>
        <dbReference type="SAM" id="Coils"/>
    </source>
</evidence>
<name>A0A0A9XI57_LYGHE</name>
<evidence type="ECO:0000256" key="4">
    <source>
        <dbReference type="ARBA" id="ARBA00022741"/>
    </source>
</evidence>
<keyword evidence="4" id="KW-0547">Nucleotide-binding</keyword>
<organism evidence="15">
    <name type="scientific">Lygus hesperus</name>
    <name type="common">Western plant bug</name>
    <dbReference type="NCBI Taxonomy" id="30085"/>
    <lineage>
        <taxon>Eukaryota</taxon>
        <taxon>Metazoa</taxon>
        <taxon>Ecdysozoa</taxon>
        <taxon>Arthropoda</taxon>
        <taxon>Hexapoda</taxon>
        <taxon>Insecta</taxon>
        <taxon>Pterygota</taxon>
        <taxon>Neoptera</taxon>
        <taxon>Paraneoptera</taxon>
        <taxon>Hemiptera</taxon>
        <taxon>Heteroptera</taxon>
        <taxon>Panheteroptera</taxon>
        <taxon>Cimicomorpha</taxon>
        <taxon>Miridae</taxon>
        <taxon>Mirini</taxon>
        <taxon>Lygus</taxon>
    </lineage>
</organism>
<dbReference type="CDD" id="cd18140">
    <property type="entry name" value="HLD_clamp_RFC"/>
    <property type="match status" value="1"/>
</dbReference>
<dbReference type="GO" id="GO:0005524">
    <property type="term" value="F:ATP binding"/>
    <property type="evidence" value="ECO:0007669"/>
    <property type="project" value="UniProtKB-KW"/>
</dbReference>
<dbReference type="Gene3D" id="3.40.50.300">
    <property type="entry name" value="P-loop containing nucleotide triphosphate hydrolases"/>
    <property type="match status" value="1"/>
</dbReference>
<keyword evidence="6" id="KW-0539">Nucleus</keyword>
<gene>
    <name evidence="15" type="primary">Gnf1_0</name>
    <name evidence="14" type="synonym">Gnf1_1</name>
    <name evidence="15" type="ORF">CM83_79182</name>
    <name evidence="14" type="ORF">CM83_79184</name>
</gene>
<evidence type="ECO:0000256" key="12">
    <source>
        <dbReference type="SAM" id="MobiDB-lite"/>
    </source>
</evidence>
<dbReference type="FunFam" id="1.10.8.60:FF:000021">
    <property type="entry name" value="Replication factor C subunit 1"/>
    <property type="match status" value="1"/>
</dbReference>
<dbReference type="FunFam" id="1.20.272.10:FF:000005">
    <property type="entry name" value="Replication factor C subunit 1"/>
    <property type="match status" value="1"/>
</dbReference>
<accession>A0A0A9XI57</accession>
<feature type="coiled-coil region" evidence="11">
    <location>
        <begin position="253"/>
        <end position="280"/>
    </location>
</feature>
<dbReference type="SUPFAM" id="SSF52540">
    <property type="entry name" value="P-loop containing nucleoside triphosphate hydrolases"/>
    <property type="match status" value="1"/>
</dbReference>
<dbReference type="InterPro" id="IPR027417">
    <property type="entry name" value="P-loop_NTPase"/>
</dbReference>
<evidence type="ECO:0000256" key="6">
    <source>
        <dbReference type="ARBA" id="ARBA00023242"/>
    </source>
</evidence>
<proteinExistence type="inferred from homology"/>
<comment type="subunit">
    <text evidence="8">Large subunit of the RFC complex, an heteropentameric complex consisting of RFC1 and four small subunits RFC2, RFC3, RFC4 and RFC5; the RFC complex interacts with PCNA and the interaction involves RFC1.</text>
</comment>
<evidence type="ECO:0000313" key="14">
    <source>
        <dbReference type="EMBL" id="JAG04296.1"/>
    </source>
</evidence>
<evidence type="ECO:0000256" key="7">
    <source>
        <dbReference type="ARBA" id="ARBA00054501"/>
    </source>
</evidence>
<dbReference type="InterPro" id="IPR047854">
    <property type="entry name" value="RFC_lid"/>
</dbReference>
<dbReference type="InterPro" id="IPR013725">
    <property type="entry name" value="DNA_replication_fac_RFC1_C"/>
</dbReference>
<keyword evidence="5" id="KW-0067">ATP-binding</keyword>
<dbReference type="InterPro" id="IPR008921">
    <property type="entry name" value="DNA_pol3_clamp-load_cplx_C"/>
</dbReference>
<dbReference type="EMBL" id="GBHO01023965">
    <property type="protein sequence ID" value="JAG19639.1"/>
    <property type="molecule type" value="Transcribed_RNA"/>
</dbReference>
<dbReference type="SUPFAM" id="SSF48019">
    <property type="entry name" value="post-AAA+ oligomerization domain-like"/>
    <property type="match status" value="1"/>
</dbReference>
<dbReference type="GO" id="GO:0006260">
    <property type="term" value="P:DNA replication"/>
    <property type="evidence" value="ECO:0007669"/>
    <property type="project" value="UniProtKB-KW"/>
</dbReference>
<evidence type="ECO:0000256" key="8">
    <source>
        <dbReference type="ARBA" id="ARBA00064311"/>
    </source>
</evidence>
<dbReference type="Pfam" id="PF08519">
    <property type="entry name" value="RFC1"/>
    <property type="match status" value="1"/>
</dbReference>
<evidence type="ECO:0000256" key="10">
    <source>
        <dbReference type="ARBA" id="ARBA00077727"/>
    </source>
</evidence>
<dbReference type="InterPro" id="IPR012178">
    <property type="entry name" value="RFC1"/>
</dbReference>
<feature type="domain" description="DNA replication factor RFC1 C-terminal" evidence="13">
    <location>
        <begin position="203"/>
        <end position="356"/>
    </location>
</feature>
<evidence type="ECO:0000256" key="2">
    <source>
        <dbReference type="ARBA" id="ARBA00006116"/>
    </source>
</evidence>
<sequence length="444" mass="49212">MQGGSATSRNHVLIMDEVDGMAGNEDRGGIQELISLIKGSKIPVICMCNDRNHPKIRSLVNYCFDLRFFKPRADQIKGAMMSICFKEGLKIKPDVLNNIIASTNQDIRLVLNHLSMLAAKRDSEMVVTNKELKLGAWEVLRKVFTENERRGMSLYDKLDLFFYDYSIAPLFVHENYLNVVPHAAEAKSKKDKMKLFAVAAASLCNGDLVDRAIRSHNAWSLLPTQAVFSSLIPGETLEGHVGGMVNFPEWLGKNSKKNKMDRLAQEIQSHTRLKASASNEAVRLDYARALRDSILQPLIRNGSEGVEASLAVMKEYSLLREDIESLNELALWNGFTDPMSTIDSKVKAAFTRAYNKNPVMTPFSISSAGVKKARSTQDTAGLDELNEDGEEVGGGEEEEEGEPDPMADGMIMAKKKTKAESTKEPKKKKEPKARGGGRGRGSKK</sequence>
<protein>
    <recommendedName>
        <fullName evidence="10">Activator 1 large subunit</fullName>
    </recommendedName>
    <alternativeName>
        <fullName evidence="9">Replication factor C 140 kDa subunit</fullName>
    </alternativeName>
</protein>
<dbReference type="GO" id="GO:0006281">
    <property type="term" value="P:DNA repair"/>
    <property type="evidence" value="ECO:0007669"/>
    <property type="project" value="InterPro"/>
</dbReference>
<feature type="compositionally biased region" description="Acidic residues" evidence="12">
    <location>
        <begin position="384"/>
        <end position="405"/>
    </location>
</feature>
<comment type="subcellular location">
    <subcellularLocation>
        <location evidence="1">Nucleus</location>
    </subcellularLocation>
</comment>
<feature type="compositionally biased region" description="Basic residues" evidence="12">
    <location>
        <begin position="425"/>
        <end position="444"/>
    </location>
</feature>
<dbReference type="GO" id="GO:0005663">
    <property type="term" value="C:DNA replication factor C complex"/>
    <property type="evidence" value="ECO:0007669"/>
    <property type="project" value="InterPro"/>
</dbReference>
<feature type="region of interest" description="Disordered" evidence="12">
    <location>
        <begin position="366"/>
        <end position="444"/>
    </location>
</feature>
<dbReference type="GO" id="GO:0005634">
    <property type="term" value="C:nucleus"/>
    <property type="evidence" value="ECO:0007669"/>
    <property type="project" value="UniProtKB-SubCell"/>
</dbReference>
<evidence type="ECO:0000256" key="9">
    <source>
        <dbReference type="ARBA" id="ARBA00075134"/>
    </source>
</evidence>
<evidence type="ECO:0000256" key="3">
    <source>
        <dbReference type="ARBA" id="ARBA00022705"/>
    </source>
</evidence>
<evidence type="ECO:0000313" key="15">
    <source>
        <dbReference type="EMBL" id="JAG19639.1"/>
    </source>
</evidence>
<evidence type="ECO:0000256" key="1">
    <source>
        <dbReference type="ARBA" id="ARBA00004123"/>
    </source>
</evidence>
<keyword evidence="3" id="KW-0235">DNA replication</keyword>
<dbReference type="PANTHER" id="PTHR23389:SF6">
    <property type="entry name" value="REPLICATION FACTOR C SUBUNIT 1"/>
    <property type="match status" value="1"/>
</dbReference>
<comment type="similarity">
    <text evidence="2">Belongs to the activator 1 large subunit family.</text>
</comment>
<dbReference type="Pfam" id="PF25361">
    <property type="entry name" value="AAA_lid_RFC1"/>
    <property type="match status" value="1"/>
</dbReference>
<evidence type="ECO:0000259" key="13">
    <source>
        <dbReference type="Pfam" id="PF08519"/>
    </source>
</evidence>
<dbReference type="PIRSF" id="PIRSF036578">
    <property type="entry name" value="RFC1"/>
    <property type="match status" value="1"/>
</dbReference>
<dbReference type="PANTHER" id="PTHR23389">
    <property type="entry name" value="CHROMOSOME TRANSMISSION FIDELITY FACTOR 18"/>
    <property type="match status" value="1"/>
</dbReference>
<dbReference type="Gene3D" id="1.20.272.10">
    <property type="match status" value="1"/>
</dbReference>
<dbReference type="GO" id="GO:0003677">
    <property type="term" value="F:DNA binding"/>
    <property type="evidence" value="ECO:0007669"/>
    <property type="project" value="InterPro"/>
</dbReference>
<dbReference type="AlphaFoldDB" id="A0A0A9XI57"/>
<dbReference type="GO" id="GO:0003689">
    <property type="term" value="F:DNA clamp loader activity"/>
    <property type="evidence" value="ECO:0007669"/>
    <property type="project" value="InterPro"/>
</dbReference>
<dbReference type="Gene3D" id="1.10.8.60">
    <property type="match status" value="1"/>
</dbReference>
<keyword evidence="11" id="KW-0175">Coiled coil</keyword>
<reference evidence="15" key="1">
    <citation type="journal article" date="2014" name="PLoS ONE">
        <title>Transcriptome-Based Identification of ABC Transporters in the Western Tarnished Plant Bug Lygus hesperus.</title>
        <authorList>
            <person name="Hull J.J."/>
            <person name="Chaney K."/>
            <person name="Geib S.M."/>
            <person name="Fabrick J.A."/>
            <person name="Brent C.S."/>
            <person name="Walsh D."/>
            <person name="Lavine L.C."/>
        </authorList>
    </citation>
    <scope>NUCLEOTIDE SEQUENCE</scope>
</reference>
<reference evidence="15" key="2">
    <citation type="submission" date="2014-07" db="EMBL/GenBank/DDBJ databases">
        <authorList>
            <person name="Hull J."/>
        </authorList>
    </citation>
    <scope>NUCLEOTIDE SEQUENCE</scope>
</reference>
<dbReference type="EMBL" id="GBHO01039308">
    <property type="protein sequence ID" value="JAG04296.1"/>
    <property type="molecule type" value="Transcribed_RNA"/>
</dbReference>
<evidence type="ECO:0000256" key="5">
    <source>
        <dbReference type="ARBA" id="ARBA00022840"/>
    </source>
</evidence>
<comment type="function">
    <text evidence="7">Subunit of the replication factor C (RFC) complex which acts during elongation of primed DNA templates by DNA polymerases delta and epsilon, and is necessary for ATP-dependent loading of proliferating cell nuclear antigen (PCNA) onto primed DNA. This subunit binds to the primer-template junction. Binds the PO-B transcription element as well as other GA rich DNA sequences. Can bind single- or double-stranded DNA.</text>
</comment>